<dbReference type="Pfam" id="PF00859">
    <property type="entry name" value="CTF_NFI"/>
    <property type="match status" value="2"/>
</dbReference>
<feature type="compositionally biased region" description="Polar residues" evidence="10">
    <location>
        <begin position="426"/>
        <end position="435"/>
    </location>
</feature>
<feature type="region of interest" description="Disordered" evidence="10">
    <location>
        <begin position="232"/>
        <end position="304"/>
    </location>
</feature>
<evidence type="ECO:0000256" key="1">
    <source>
        <dbReference type="ARBA" id="ARBA00004123"/>
    </source>
</evidence>
<evidence type="ECO:0000256" key="3">
    <source>
        <dbReference type="ARBA" id="ARBA00022705"/>
    </source>
</evidence>
<keyword evidence="4 9" id="KW-0805">Transcription regulation</keyword>
<keyword evidence="6 9" id="KW-0010">Activator</keyword>
<dbReference type="InterPro" id="IPR000647">
    <property type="entry name" value="CTF/NFI"/>
</dbReference>
<feature type="domain" description="CTF/NF-I" evidence="11">
    <location>
        <begin position="1"/>
        <end position="193"/>
    </location>
</feature>
<feature type="compositionally biased region" description="Polar residues" evidence="10">
    <location>
        <begin position="189"/>
        <end position="198"/>
    </location>
</feature>
<feature type="compositionally biased region" description="Low complexity" evidence="10">
    <location>
        <begin position="400"/>
        <end position="413"/>
    </location>
</feature>
<dbReference type="GO" id="GO:0045893">
    <property type="term" value="P:positive regulation of DNA-templated transcription"/>
    <property type="evidence" value="ECO:0007669"/>
    <property type="project" value="UniProtKB-ARBA"/>
</dbReference>
<feature type="region of interest" description="Disordered" evidence="10">
    <location>
        <begin position="189"/>
        <end position="217"/>
    </location>
</feature>
<dbReference type="InterPro" id="IPR019548">
    <property type="entry name" value="CTF/NFI_DNA-bd_N"/>
</dbReference>
<evidence type="ECO:0000256" key="5">
    <source>
        <dbReference type="ARBA" id="ARBA00023125"/>
    </source>
</evidence>
<name>A0AAQ4Q551_GASAC</name>
<dbReference type="GO" id="GO:0000981">
    <property type="term" value="F:DNA-binding transcription factor activity, RNA polymerase II-specific"/>
    <property type="evidence" value="ECO:0007669"/>
    <property type="project" value="TreeGrafter"/>
</dbReference>
<dbReference type="Proteomes" id="UP000007635">
    <property type="component" value="Chromosome VIII"/>
</dbReference>
<comment type="subcellular location">
    <subcellularLocation>
        <location evidence="1 9">Nucleus</location>
    </subcellularLocation>
</comment>
<evidence type="ECO:0000256" key="7">
    <source>
        <dbReference type="ARBA" id="ARBA00023163"/>
    </source>
</evidence>
<sequence length="435" mass="48118">MYSPLCLTQDEFHPFIEALLPHVRAFAYTWFNLQARKRKYFKKHEKRMSKEEERAVKDELLGEKPEVKQKWASRLLAKLRKDIRPEFREDFVLTVTGKKPPCCVLSNPDQKGKMRRIDCLRQADKVWRLDLVMVILFKGIPLESTDGERLVKSPQCSNPTLCVQPHHIGVSVKELDLYLAYFVHAETGQSESPNQASDSDIKEQPENAPIAAGTGPNFSLADLDSSSYYSMSPGAMRRPLPSTSSSGSAKRIKCMEEDVDSPGEESYYTSQGRSPGSGSQASSWHDVEPASAHAPPSSLHFSSSPILQQPGSYFSHPAIRYHPQETLKEFVQLVCPDSAQQAGQVGFLNPNNSSQGKVHNPFLPTPMLPPPPPPPMARPVPLPVDAKPPSTSSAEGGGNSPTSPTYSTPTSSPAQRFGPRDPGFNIPQQPQWYLG</sequence>
<dbReference type="Ensembl" id="ENSGACT00000038305.1">
    <property type="protein sequence ID" value="ENSGACP00000045857.1"/>
    <property type="gene ID" value="ENSGACG00000003153.2"/>
</dbReference>
<feature type="compositionally biased region" description="Polar residues" evidence="10">
    <location>
        <begin position="267"/>
        <end position="283"/>
    </location>
</feature>
<keyword evidence="8 9" id="KW-0539">Nucleus</keyword>
<evidence type="ECO:0000256" key="8">
    <source>
        <dbReference type="ARBA" id="ARBA00023242"/>
    </source>
</evidence>
<feature type="compositionally biased region" description="Pro residues" evidence="10">
    <location>
        <begin position="363"/>
        <end position="382"/>
    </location>
</feature>
<evidence type="ECO:0000256" key="9">
    <source>
        <dbReference type="RuleBase" id="RU000690"/>
    </source>
</evidence>
<keyword evidence="5 9" id="KW-0238">DNA-binding</keyword>
<dbReference type="GO" id="GO:0006260">
    <property type="term" value="P:DNA replication"/>
    <property type="evidence" value="ECO:0007669"/>
    <property type="project" value="UniProtKB-KW"/>
</dbReference>
<dbReference type="GO" id="GO:0005634">
    <property type="term" value="C:nucleus"/>
    <property type="evidence" value="ECO:0007669"/>
    <property type="project" value="UniProtKB-SubCell"/>
</dbReference>
<comment type="function">
    <text evidence="9">Recognizes and binds the palindromic sequence 5'-TTGGCNNNNNGCCAA-3' present in viral and cellular promoters and in the origin of replication of adenovirus type 2. These proteins are individually capable of activating transcription and replication.</text>
</comment>
<keyword evidence="13" id="KW-1185">Reference proteome</keyword>
<comment type="subunit">
    <text evidence="2 9">Binds DNA as a homodimer.</text>
</comment>
<evidence type="ECO:0000313" key="13">
    <source>
        <dbReference type="Proteomes" id="UP000007635"/>
    </source>
</evidence>
<dbReference type="PANTHER" id="PTHR11492:SF6">
    <property type="entry name" value="NUCLEAR FACTOR 1 A-TYPE"/>
    <property type="match status" value="1"/>
</dbReference>
<evidence type="ECO:0000259" key="11">
    <source>
        <dbReference type="PROSITE" id="PS51080"/>
    </source>
</evidence>
<dbReference type="Pfam" id="PF03165">
    <property type="entry name" value="MH1"/>
    <property type="match status" value="1"/>
</dbReference>
<dbReference type="PROSITE" id="PS00349">
    <property type="entry name" value="CTF_NFI_1"/>
    <property type="match status" value="1"/>
</dbReference>
<organism evidence="12 13">
    <name type="scientific">Gasterosteus aculeatus aculeatus</name>
    <name type="common">three-spined stickleback</name>
    <dbReference type="NCBI Taxonomy" id="481459"/>
    <lineage>
        <taxon>Eukaryota</taxon>
        <taxon>Metazoa</taxon>
        <taxon>Chordata</taxon>
        <taxon>Craniata</taxon>
        <taxon>Vertebrata</taxon>
        <taxon>Euteleostomi</taxon>
        <taxon>Actinopterygii</taxon>
        <taxon>Neopterygii</taxon>
        <taxon>Teleostei</taxon>
        <taxon>Neoteleostei</taxon>
        <taxon>Acanthomorphata</taxon>
        <taxon>Eupercaria</taxon>
        <taxon>Perciformes</taxon>
        <taxon>Cottioidei</taxon>
        <taxon>Gasterosteales</taxon>
        <taxon>Gasterosteidae</taxon>
        <taxon>Gasterosteus</taxon>
    </lineage>
</organism>
<dbReference type="AlphaFoldDB" id="A0AAQ4Q551"/>
<protein>
    <recommendedName>
        <fullName evidence="9">Nuclear factor 1</fullName>
    </recommendedName>
</protein>
<evidence type="ECO:0000256" key="2">
    <source>
        <dbReference type="ARBA" id="ARBA00011432"/>
    </source>
</evidence>
<reference evidence="12" key="2">
    <citation type="submission" date="2025-08" db="UniProtKB">
        <authorList>
            <consortium name="Ensembl"/>
        </authorList>
    </citation>
    <scope>IDENTIFICATION</scope>
</reference>
<keyword evidence="7 9" id="KW-0804">Transcription</keyword>
<feature type="compositionally biased region" description="Polar residues" evidence="10">
    <location>
        <begin position="347"/>
        <end position="357"/>
    </location>
</feature>
<dbReference type="GeneTree" id="ENSGT00950000182916"/>
<dbReference type="Pfam" id="PF10524">
    <property type="entry name" value="NfI_DNAbd_pre-N"/>
    <property type="match status" value="1"/>
</dbReference>
<dbReference type="InterPro" id="IPR019739">
    <property type="entry name" value="CTF/NFI_DNA-bd_CS"/>
</dbReference>
<reference evidence="12 13" key="1">
    <citation type="journal article" date="2021" name="G3 (Bethesda)">
        <title>Improved contiguity of the threespine stickleback genome using long-read sequencing.</title>
        <authorList>
            <person name="Nath S."/>
            <person name="Shaw D.E."/>
            <person name="White M.A."/>
        </authorList>
    </citation>
    <scope>NUCLEOTIDE SEQUENCE [LARGE SCALE GENOMIC DNA]</scope>
    <source>
        <strain evidence="12 13">Lake Benthic</strain>
    </source>
</reference>
<reference evidence="12" key="3">
    <citation type="submission" date="2025-09" db="UniProtKB">
        <authorList>
            <consortium name="Ensembl"/>
        </authorList>
    </citation>
    <scope>IDENTIFICATION</scope>
</reference>
<evidence type="ECO:0000256" key="10">
    <source>
        <dbReference type="SAM" id="MobiDB-lite"/>
    </source>
</evidence>
<evidence type="ECO:0000256" key="4">
    <source>
        <dbReference type="ARBA" id="ARBA00023015"/>
    </source>
</evidence>
<dbReference type="SMART" id="SM00523">
    <property type="entry name" value="DWA"/>
    <property type="match status" value="1"/>
</dbReference>
<keyword evidence="3 9" id="KW-0235">DNA replication</keyword>
<dbReference type="InterPro" id="IPR003619">
    <property type="entry name" value="MAD_homology1_Dwarfin-type"/>
</dbReference>
<feature type="region of interest" description="Disordered" evidence="10">
    <location>
        <begin position="347"/>
        <end position="435"/>
    </location>
</feature>
<dbReference type="PANTHER" id="PTHR11492">
    <property type="entry name" value="NUCLEAR FACTOR I"/>
    <property type="match status" value="1"/>
</dbReference>
<evidence type="ECO:0000256" key="6">
    <source>
        <dbReference type="ARBA" id="ARBA00023159"/>
    </source>
</evidence>
<dbReference type="InterPro" id="IPR020604">
    <property type="entry name" value="CTF/NFI_DNA-bd-dom"/>
</dbReference>
<proteinExistence type="inferred from homology"/>
<comment type="similarity">
    <text evidence="9">Belongs to the CTF/NF-I family.</text>
</comment>
<dbReference type="PROSITE" id="PS51080">
    <property type="entry name" value="CTF_NFI_2"/>
    <property type="match status" value="1"/>
</dbReference>
<evidence type="ECO:0000313" key="12">
    <source>
        <dbReference type="Ensembl" id="ENSGACP00000045857.1"/>
    </source>
</evidence>
<dbReference type="GO" id="GO:0000978">
    <property type="term" value="F:RNA polymerase II cis-regulatory region sequence-specific DNA binding"/>
    <property type="evidence" value="ECO:0007669"/>
    <property type="project" value="TreeGrafter"/>
</dbReference>
<accession>A0AAQ4Q551</accession>